<organism evidence="4 5">
    <name type="scientific">Verruconis gallopava</name>
    <dbReference type="NCBI Taxonomy" id="253628"/>
    <lineage>
        <taxon>Eukaryota</taxon>
        <taxon>Fungi</taxon>
        <taxon>Dikarya</taxon>
        <taxon>Ascomycota</taxon>
        <taxon>Pezizomycotina</taxon>
        <taxon>Dothideomycetes</taxon>
        <taxon>Pleosporomycetidae</taxon>
        <taxon>Venturiales</taxon>
        <taxon>Sympoventuriaceae</taxon>
        <taxon>Verruconis</taxon>
    </lineage>
</organism>
<dbReference type="Pfam" id="PF07859">
    <property type="entry name" value="Abhydrolase_3"/>
    <property type="match status" value="1"/>
</dbReference>
<keyword evidence="2" id="KW-0378">Hydrolase</keyword>
<accession>A0A0D2AGZ8</accession>
<dbReference type="InterPro" id="IPR050300">
    <property type="entry name" value="GDXG_lipolytic_enzyme"/>
</dbReference>
<dbReference type="HOGENOM" id="CLU_012494_13_1_1"/>
<dbReference type="PANTHER" id="PTHR48081:SF8">
    <property type="entry name" value="ALPHA_BETA HYDROLASE FOLD-3 DOMAIN-CONTAINING PROTEIN-RELATED"/>
    <property type="match status" value="1"/>
</dbReference>
<evidence type="ECO:0000313" key="5">
    <source>
        <dbReference type="Proteomes" id="UP000053259"/>
    </source>
</evidence>
<dbReference type="EMBL" id="KN847535">
    <property type="protein sequence ID" value="KIW06193.1"/>
    <property type="molecule type" value="Genomic_DNA"/>
</dbReference>
<evidence type="ECO:0000256" key="1">
    <source>
        <dbReference type="ARBA" id="ARBA00010515"/>
    </source>
</evidence>
<evidence type="ECO:0000256" key="2">
    <source>
        <dbReference type="ARBA" id="ARBA00022801"/>
    </source>
</evidence>
<dbReference type="RefSeq" id="XP_016216062.1">
    <property type="nucleotide sequence ID" value="XM_016355756.1"/>
</dbReference>
<dbReference type="SUPFAM" id="SSF53474">
    <property type="entry name" value="alpha/beta-Hydrolases"/>
    <property type="match status" value="1"/>
</dbReference>
<dbReference type="GeneID" id="27310646"/>
<dbReference type="GO" id="GO:0016787">
    <property type="term" value="F:hydrolase activity"/>
    <property type="evidence" value="ECO:0007669"/>
    <property type="project" value="UniProtKB-KW"/>
</dbReference>
<proteinExistence type="inferred from homology"/>
<dbReference type="InterPro" id="IPR013094">
    <property type="entry name" value="AB_hydrolase_3"/>
</dbReference>
<reference evidence="4 5" key="1">
    <citation type="submission" date="2015-01" db="EMBL/GenBank/DDBJ databases">
        <title>The Genome Sequence of Ochroconis gallopava CBS43764.</title>
        <authorList>
            <consortium name="The Broad Institute Genomics Platform"/>
            <person name="Cuomo C."/>
            <person name="de Hoog S."/>
            <person name="Gorbushina A."/>
            <person name="Stielow B."/>
            <person name="Teixiera M."/>
            <person name="Abouelleil A."/>
            <person name="Chapman S.B."/>
            <person name="Priest M."/>
            <person name="Young S.K."/>
            <person name="Wortman J."/>
            <person name="Nusbaum C."/>
            <person name="Birren B."/>
        </authorList>
    </citation>
    <scope>NUCLEOTIDE SEQUENCE [LARGE SCALE GENOMIC DNA]</scope>
    <source>
        <strain evidence="4 5">CBS 43764</strain>
    </source>
</reference>
<dbReference type="OrthoDB" id="408631at2759"/>
<dbReference type="VEuPathDB" id="FungiDB:PV09_02673"/>
<evidence type="ECO:0000313" key="4">
    <source>
        <dbReference type="EMBL" id="KIW06193.1"/>
    </source>
</evidence>
<sequence>MPPGNDALAKYFQATVALRQKDPRISEDLEVARACANNIASLASEPTEVMYQDEPDLTFLGPALWCIPLAARDSPNVILYFHGGGYVTNSIASHRKMAAHFGKAAGMKVLMVEYWLAPEHKFPTQLENAVDSYKFLLKKGYKPENIATMGDSAGGNLCTAVVLKLRELGEPLPRAIVPISPWYDMKFPDGTIDTCVETDALIRREGLQLMVDAFLHPKDQSDPLAHILDADPKGLPPMYIAVGGYETLRDNATKFAEKARGAGVEVELDIADGQQHVYTFMAGKDKLADQTISSAGKWLRAKLPS</sequence>
<name>A0A0D2AGZ8_9PEZI</name>
<evidence type="ECO:0000259" key="3">
    <source>
        <dbReference type="Pfam" id="PF07859"/>
    </source>
</evidence>
<keyword evidence="5" id="KW-1185">Reference proteome</keyword>
<dbReference type="Proteomes" id="UP000053259">
    <property type="component" value="Unassembled WGS sequence"/>
</dbReference>
<dbReference type="PANTHER" id="PTHR48081">
    <property type="entry name" value="AB HYDROLASE SUPERFAMILY PROTEIN C4A8.06C"/>
    <property type="match status" value="1"/>
</dbReference>
<gene>
    <name evidence="4" type="ORF">PV09_02673</name>
</gene>
<comment type="similarity">
    <text evidence="1">Belongs to the 'GDXG' lipolytic enzyme family.</text>
</comment>
<protein>
    <recommendedName>
        <fullName evidence="3">Alpha/beta hydrolase fold-3 domain-containing protein</fullName>
    </recommendedName>
</protein>
<dbReference type="InterPro" id="IPR029058">
    <property type="entry name" value="AB_hydrolase_fold"/>
</dbReference>
<dbReference type="AlphaFoldDB" id="A0A0D2AGZ8"/>
<dbReference type="InParanoid" id="A0A0D2AGZ8"/>
<dbReference type="Gene3D" id="3.40.50.1820">
    <property type="entry name" value="alpha/beta hydrolase"/>
    <property type="match status" value="1"/>
</dbReference>
<dbReference type="STRING" id="253628.A0A0D2AGZ8"/>
<feature type="domain" description="Alpha/beta hydrolase fold-3" evidence="3">
    <location>
        <begin position="78"/>
        <end position="278"/>
    </location>
</feature>
<dbReference type="PROSITE" id="PS01173">
    <property type="entry name" value="LIPASE_GDXG_HIS"/>
    <property type="match status" value="1"/>
</dbReference>
<dbReference type="InterPro" id="IPR002168">
    <property type="entry name" value="Lipase_GDXG_HIS_AS"/>
</dbReference>